<evidence type="ECO:0000256" key="3">
    <source>
        <dbReference type="ARBA" id="ARBA00023204"/>
    </source>
</evidence>
<dbReference type="RefSeq" id="WP_141420257.1">
    <property type="nucleotide sequence ID" value="NZ_VIAR01000001.1"/>
</dbReference>
<dbReference type="AlphaFoldDB" id="A0A508A0Q6"/>
<evidence type="ECO:0000259" key="5">
    <source>
        <dbReference type="Pfam" id="PF11967"/>
    </source>
</evidence>
<evidence type="ECO:0000256" key="4">
    <source>
        <dbReference type="HAMAP-Rule" id="MF_00201"/>
    </source>
</evidence>
<dbReference type="Gene3D" id="2.40.50.140">
    <property type="entry name" value="Nucleic acid-binding proteins"/>
    <property type="match status" value="1"/>
</dbReference>
<dbReference type="InterPro" id="IPR012340">
    <property type="entry name" value="NA-bd_OB-fold"/>
</dbReference>
<protein>
    <recommendedName>
        <fullName evidence="4">DNA repair protein RecO</fullName>
    </recommendedName>
    <alternativeName>
        <fullName evidence="4">Recombination protein O</fullName>
    </alternativeName>
</protein>
<evidence type="ECO:0000313" key="6">
    <source>
        <dbReference type="EMBL" id="TQD40525.1"/>
    </source>
</evidence>
<evidence type="ECO:0000313" key="7">
    <source>
        <dbReference type="Proteomes" id="UP000317169"/>
    </source>
</evidence>
<dbReference type="PANTHER" id="PTHR33991:SF1">
    <property type="entry name" value="DNA REPAIR PROTEIN RECO"/>
    <property type="match status" value="1"/>
</dbReference>
<comment type="function">
    <text evidence="4">Involved in DNA repair and RecF pathway recombination.</text>
</comment>
<dbReference type="GO" id="GO:0006302">
    <property type="term" value="P:double-strand break repair"/>
    <property type="evidence" value="ECO:0007669"/>
    <property type="project" value="TreeGrafter"/>
</dbReference>
<keyword evidence="3 4" id="KW-0234">DNA repair</keyword>
<dbReference type="HAMAP" id="MF_00201">
    <property type="entry name" value="RecO"/>
    <property type="match status" value="1"/>
</dbReference>
<proteinExistence type="inferred from homology"/>
<dbReference type="EMBL" id="VIAR01000001">
    <property type="protein sequence ID" value="TQD40525.1"/>
    <property type="molecule type" value="Genomic_DNA"/>
</dbReference>
<dbReference type="SUPFAM" id="SSF50249">
    <property type="entry name" value="Nucleic acid-binding proteins"/>
    <property type="match status" value="1"/>
</dbReference>
<dbReference type="Pfam" id="PF02565">
    <property type="entry name" value="RecO_C"/>
    <property type="match status" value="1"/>
</dbReference>
<dbReference type="Pfam" id="PF11967">
    <property type="entry name" value="RecO_N"/>
    <property type="match status" value="1"/>
</dbReference>
<reference evidence="6 7" key="1">
    <citation type="submission" date="2019-06" db="EMBL/GenBank/DDBJ databases">
        <title>Flavibacter putida gen. nov., sp. nov., a novel marine bacterium of the family Flavobacteriaceae isolated from coastal seawater.</title>
        <authorList>
            <person name="Feng X."/>
        </authorList>
    </citation>
    <scope>NUCLEOTIDE SEQUENCE [LARGE SCALE GENOMIC DNA]</scope>
    <source>
        <strain evidence="6 7">PLHSN227</strain>
    </source>
</reference>
<dbReference type="Proteomes" id="UP000317169">
    <property type="component" value="Unassembled WGS sequence"/>
</dbReference>
<organism evidence="6 7">
    <name type="scientific">Haloflavibacter putidus</name>
    <dbReference type="NCBI Taxonomy" id="2576776"/>
    <lineage>
        <taxon>Bacteria</taxon>
        <taxon>Pseudomonadati</taxon>
        <taxon>Bacteroidota</taxon>
        <taxon>Flavobacteriia</taxon>
        <taxon>Flavobacteriales</taxon>
        <taxon>Flavobacteriaceae</taxon>
        <taxon>Haloflavibacter</taxon>
    </lineage>
</organism>
<dbReference type="PANTHER" id="PTHR33991">
    <property type="entry name" value="DNA REPAIR PROTEIN RECO"/>
    <property type="match status" value="1"/>
</dbReference>
<sequence>MLVKTKAIVLQAIKYRDNDLIVRCYTQKSGIKSYLLRGILKSKKGKFRAAMFQPLTQLEIEANHKDKEGLDYLKDAKVARPYASLQTNMYKASILLFLAEILRNSIQEEEENQALFKYLEENLNWLDQAEKFANFHLLFLVQLTQYLGFYPNYTKIDLPYFNLLDGNFQYEEINKYCISNPNSELLKQFLQTNFEQLHHIKLNQTKRKDFLEMLILYYQLHLQGFKKPKSIEVLHQLF</sequence>
<keyword evidence="2 4" id="KW-0233">DNA recombination</keyword>
<dbReference type="GO" id="GO:0043590">
    <property type="term" value="C:bacterial nucleoid"/>
    <property type="evidence" value="ECO:0007669"/>
    <property type="project" value="TreeGrafter"/>
</dbReference>
<dbReference type="InterPro" id="IPR037278">
    <property type="entry name" value="ARFGAP/RecO"/>
</dbReference>
<evidence type="ECO:0000256" key="2">
    <source>
        <dbReference type="ARBA" id="ARBA00023172"/>
    </source>
</evidence>
<keyword evidence="7" id="KW-1185">Reference proteome</keyword>
<dbReference type="InterPro" id="IPR022572">
    <property type="entry name" value="DNA_rep/recomb_RecO_N"/>
</dbReference>
<dbReference type="NCBIfam" id="TIGR00613">
    <property type="entry name" value="reco"/>
    <property type="match status" value="1"/>
</dbReference>
<feature type="domain" description="DNA replication/recombination mediator RecO N-terminal" evidence="5">
    <location>
        <begin position="1"/>
        <end position="82"/>
    </location>
</feature>
<keyword evidence="1 4" id="KW-0227">DNA damage</keyword>
<accession>A0A508A0Q6</accession>
<dbReference type="OrthoDB" id="9789152at2"/>
<dbReference type="SUPFAM" id="SSF57863">
    <property type="entry name" value="ArfGap/RecO-like zinc finger"/>
    <property type="match status" value="1"/>
</dbReference>
<dbReference type="InterPro" id="IPR003717">
    <property type="entry name" value="RecO"/>
</dbReference>
<comment type="caution">
    <text evidence="6">The sequence shown here is derived from an EMBL/GenBank/DDBJ whole genome shotgun (WGS) entry which is preliminary data.</text>
</comment>
<gene>
    <name evidence="4 6" type="primary">recO</name>
    <name evidence="6" type="ORF">FKR84_00685</name>
</gene>
<evidence type="ECO:0000256" key="1">
    <source>
        <dbReference type="ARBA" id="ARBA00022763"/>
    </source>
</evidence>
<name>A0A508A0Q6_9FLAO</name>
<comment type="similarity">
    <text evidence="4">Belongs to the RecO family.</text>
</comment>
<dbReference type="GO" id="GO:0006310">
    <property type="term" value="P:DNA recombination"/>
    <property type="evidence" value="ECO:0007669"/>
    <property type="project" value="UniProtKB-UniRule"/>
</dbReference>